<organism evidence="2">
    <name type="scientific">Opuntia streptacantha</name>
    <name type="common">Prickly pear cactus</name>
    <name type="synonym">Opuntia cardona</name>
    <dbReference type="NCBI Taxonomy" id="393608"/>
    <lineage>
        <taxon>Eukaryota</taxon>
        <taxon>Viridiplantae</taxon>
        <taxon>Streptophyta</taxon>
        <taxon>Embryophyta</taxon>
        <taxon>Tracheophyta</taxon>
        <taxon>Spermatophyta</taxon>
        <taxon>Magnoliopsida</taxon>
        <taxon>eudicotyledons</taxon>
        <taxon>Gunneridae</taxon>
        <taxon>Pentapetalae</taxon>
        <taxon>Caryophyllales</taxon>
        <taxon>Cactineae</taxon>
        <taxon>Cactaceae</taxon>
        <taxon>Opuntioideae</taxon>
        <taxon>Opuntia</taxon>
    </lineage>
</organism>
<accession>A0A7C9FAS1</accession>
<dbReference type="EMBL" id="GISG01289090">
    <property type="protein sequence ID" value="MBA4681005.1"/>
    <property type="molecule type" value="Transcribed_RNA"/>
</dbReference>
<sequence length="148" mass="15800">MTRGWRCPVVDDACGCCRWTAVDVGSGRNGWQWRDRGAKQSQKQGSNGGTRATVGGTPMTPQHLAVERGGNRRRNRVTVVAVGLNKAAHWRSNPAETEEGKTEQLEDVVAAVAATGLGCEGYLGVDSRPVLVEGWGWLPLPCRTDGGG</sequence>
<feature type="region of interest" description="Disordered" evidence="1">
    <location>
        <begin position="28"/>
        <end position="72"/>
    </location>
</feature>
<evidence type="ECO:0000256" key="1">
    <source>
        <dbReference type="SAM" id="MobiDB-lite"/>
    </source>
</evidence>
<dbReference type="AlphaFoldDB" id="A0A7C9FAS1"/>
<evidence type="ECO:0000313" key="2">
    <source>
        <dbReference type="EMBL" id="MBA4681005.1"/>
    </source>
</evidence>
<proteinExistence type="predicted"/>
<reference evidence="2" key="2">
    <citation type="submission" date="2020-07" db="EMBL/GenBank/DDBJ databases">
        <authorList>
            <person name="Vera ALvarez R."/>
            <person name="Arias-Moreno D.M."/>
            <person name="Jimenez-Jacinto V."/>
            <person name="Jimenez-Bremont J.F."/>
            <person name="Swaminathan K."/>
            <person name="Moose S.P."/>
            <person name="Guerrero-Gonzalez M.L."/>
            <person name="Marino-Ramirez L."/>
            <person name="Landsman D."/>
            <person name="Rodriguez-Kessler M."/>
            <person name="Delgado-Sanchez P."/>
        </authorList>
    </citation>
    <scope>NUCLEOTIDE SEQUENCE</scope>
    <source>
        <tissue evidence="2">Cladode</tissue>
    </source>
</reference>
<name>A0A7C9FAS1_OPUST</name>
<protein>
    <submittedName>
        <fullName evidence="2">Uncharacterized protein</fullName>
    </submittedName>
</protein>
<reference evidence="2" key="1">
    <citation type="journal article" date="2013" name="J. Plant Res.">
        <title>Effect of fungi and light on seed germination of three Opuntia species from semiarid lands of central Mexico.</title>
        <authorList>
            <person name="Delgado-Sanchez P."/>
            <person name="Jimenez-Bremont J.F."/>
            <person name="Guerrero-Gonzalez Mde L."/>
            <person name="Flores J."/>
        </authorList>
    </citation>
    <scope>NUCLEOTIDE SEQUENCE</scope>
    <source>
        <tissue evidence="2">Cladode</tissue>
    </source>
</reference>